<keyword evidence="4" id="KW-0614">Plasmid</keyword>
<evidence type="ECO:0000313" key="4">
    <source>
        <dbReference type="EMBL" id="QQX12778.1"/>
    </source>
</evidence>
<accession>A0A6I4WWF1</accession>
<dbReference type="Proteomes" id="UP001304847">
    <property type="component" value="Unassembled WGS sequence"/>
</dbReference>
<geneLocation type="plasmid" evidence="4">
    <name>p1</name>
</geneLocation>
<feature type="region of interest" description="Disordered" evidence="1">
    <location>
        <begin position="1"/>
        <end position="42"/>
    </location>
</feature>
<dbReference type="EMBL" id="CP068231">
    <property type="protein sequence ID" value="QQX12778.1"/>
    <property type="molecule type" value="Genomic_DNA"/>
</dbReference>
<dbReference type="AlphaFoldDB" id="A0A6I4WWF1"/>
<evidence type="ECO:0000256" key="1">
    <source>
        <dbReference type="SAM" id="MobiDB-lite"/>
    </source>
</evidence>
<name>A0A6I4WWF1_AERCA</name>
<dbReference type="EMBL" id="JAYGOJ010000006">
    <property type="protein sequence ID" value="MEA9434663.1"/>
    <property type="molecule type" value="Genomic_DNA"/>
</dbReference>
<reference evidence="3 5" key="3">
    <citation type="submission" date="2023-12" db="EMBL/GenBank/DDBJ databases">
        <title>Characterization of antibiotic resistance in Aeromonas spp. in hospital effluent.</title>
        <authorList>
            <person name="Negoseki B.R.S."/>
            <person name="Krul D."/>
            <person name="Siqueira A.C."/>
            <person name="Almeida M."/>
            <person name="Mesa D."/>
            <person name="Conte D."/>
            <person name="Dalla-Costa L.M."/>
        </authorList>
    </citation>
    <scope>NUCLEOTIDE SEQUENCE [LARGE SCALE GENOMIC DNA]</scope>
    <source>
        <strain evidence="3 5">36v</strain>
    </source>
</reference>
<reference evidence="4" key="1">
    <citation type="submission" date="2021-01" db="EMBL/GenBank/DDBJ databases">
        <title>GES Beta-lactamases isolated from hospital effluents in Brazil.</title>
        <authorList>
            <person name="Conte D."/>
            <person name="Mesa D."/>
            <person name="Palmeiro J.K."/>
            <person name="Dalla-Costa L.M."/>
        </authorList>
    </citation>
    <scope>NUCLEOTIDE SEQUENCE [LARGE SCALE GENOMIC DNA]</scope>
    <source>
        <strain evidence="4">Aero21</strain>
        <plasmid evidence="4">p1</plasmid>
    </source>
</reference>
<evidence type="ECO:0000313" key="3">
    <source>
        <dbReference type="EMBL" id="MEA9434663.1"/>
    </source>
</evidence>
<gene>
    <name evidence="4" type="ORF">JC965_27020</name>
    <name evidence="2" type="ORF">SJS77_20060</name>
    <name evidence="3" type="ORF">VCX44_02255</name>
</gene>
<dbReference type="EMBL" id="JAWZVU010000163">
    <property type="protein sequence ID" value="MDX7722708.1"/>
    <property type="molecule type" value="Genomic_DNA"/>
</dbReference>
<feature type="compositionally biased region" description="Polar residues" evidence="1">
    <location>
        <begin position="25"/>
        <end position="37"/>
    </location>
</feature>
<feature type="compositionally biased region" description="Basic and acidic residues" evidence="1">
    <location>
        <begin position="11"/>
        <end position="22"/>
    </location>
</feature>
<organism evidence="4">
    <name type="scientific">Aeromonas caviae</name>
    <name type="common">Aeromonas punctata</name>
    <dbReference type="NCBI Taxonomy" id="648"/>
    <lineage>
        <taxon>Bacteria</taxon>
        <taxon>Pseudomonadati</taxon>
        <taxon>Pseudomonadota</taxon>
        <taxon>Gammaproteobacteria</taxon>
        <taxon>Aeromonadales</taxon>
        <taxon>Aeromonadaceae</taxon>
        <taxon>Aeromonas</taxon>
    </lineage>
</organism>
<protein>
    <submittedName>
        <fullName evidence="4">Uncharacterized protein</fullName>
    </submittedName>
</protein>
<proteinExistence type="predicted"/>
<dbReference type="Proteomes" id="UP001277183">
    <property type="component" value="Unassembled WGS sequence"/>
</dbReference>
<keyword evidence="5" id="KW-1185">Reference proteome</keyword>
<dbReference type="RefSeq" id="WP_101618040.1">
    <property type="nucleotide sequence ID" value="NZ_BQVK01000186.1"/>
</dbReference>
<evidence type="ECO:0000313" key="2">
    <source>
        <dbReference type="EMBL" id="MDX7722708.1"/>
    </source>
</evidence>
<evidence type="ECO:0000313" key="5">
    <source>
        <dbReference type="Proteomes" id="UP001304847"/>
    </source>
</evidence>
<sequence>MSKPLVGPAIRWDKEKDKDKEPITTVGSRRNVTTGTAPTPIRLTPDERAELNLWVDELQRLTAKKLTAAKVFRGLLHMRKSINAGKLLDAIKDIT</sequence>
<reference evidence="2" key="2">
    <citation type="submission" date="2023-11" db="EMBL/GenBank/DDBJ databases">
        <title>WGS of Aeromonas in Northern Israel.</title>
        <authorList>
            <person name="Hershko Y."/>
        </authorList>
    </citation>
    <scope>NUCLEOTIDE SEQUENCE</scope>
    <source>
        <strain evidence="2">77416</strain>
    </source>
</reference>